<keyword evidence="1" id="KW-1133">Transmembrane helix</keyword>
<protein>
    <submittedName>
        <fullName evidence="2">Uncharacterized protein</fullName>
    </submittedName>
</protein>
<name>A0A232FGU2_9HYME</name>
<feature type="transmembrane region" description="Helical" evidence="1">
    <location>
        <begin position="20"/>
        <end position="38"/>
    </location>
</feature>
<gene>
    <name evidence="2" type="ORF">TSAR_003050</name>
</gene>
<accession>A0A232FGU2</accession>
<keyword evidence="1" id="KW-0472">Membrane</keyword>
<dbReference type="EMBL" id="NNAY01000213">
    <property type="protein sequence ID" value="OXU29986.1"/>
    <property type="molecule type" value="Genomic_DNA"/>
</dbReference>
<comment type="caution">
    <text evidence="2">The sequence shown here is derived from an EMBL/GenBank/DDBJ whole genome shotgun (WGS) entry which is preliminary data.</text>
</comment>
<keyword evidence="3" id="KW-1185">Reference proteome</keyword>
<evidence type="ECO:0000313" key="2">
    <source>
        <dbReference type="EMBL" id="OXU29986.1"/>
    </source>
</evidence>
<organism evidence="2 3">
    <name type="scientific">Trichomalopsis sarcophagae</name>
    <dbReference type="NCBI Taxonomy" id="543379"/>
    <lineage>
        <taxon>Eukaryota</taxon>
        <taxon>Metazoa</taxon>
        <taxon>Ecdysozoa</taxon>
        <taxon>Arthropoda</taxon>
        <taxon>Hexapoda</taxon>
        <taxon>Insecta</taxon>
        <taxon>Pterygota</taxon>
        <taxon>Neoptera</taxon>
        <taxon>Endopterygota</taxon>
        <taxon>Hymenoptera</taxon>
        <taxon>Apocrita</taxon>
        <taxon>Proctotrupomorpha</taxon>
        <taxon>Chalcidoidea</taxon>
        <taxon>Pteromalidae</taxon>
        <taxon>Pteromalinae</taxon>
        <taxon>Trichomalopsis</taxon>
    </lineage>
</organism>
<dbReference type="Proteomes" id="UP000215335">
    <property type="component" value="Unassembled WGS sequence"/>
</dbReference>
<keyword evidence="1" id="KW-0812">Transmembrane</keyword>
<evidence type="ECO:0000313" key="3">
    <source>
        <dbReference type="Proteomes" id="UP000215335"/>
    </source>
</evidence>
<reference evidence="2 3" key="1">
    <citation type="journal article" date="2017" name="Curr. Biol.">
        <title>The Evolution of Venom by Co-option of Single-Copy Genes.</title>
        <authorList>
            <person name="Martinson E.O."/>
            <person name="Mrinalini"/>
            <person name="Kelkar Y.D."/>
            <person name="Chang C.H."/>
            <person name="Werren J.H."/>
        </authorList>
    </citation>
    <scope>NUCLEOTIDE SEQUENCE [LARGE SCALE GENOMIC DNA]</scope>
    <source>
        <strain evidence="2 3">Alberta</strain>
        <tissue evidence="2">Whole body</tissue>
    </source>
</reference>
<dbReference type="AlphaFoldDB" id="A0A232FGU2"/>
<evidence type="ECO:0000256" key="1">
    <source>
        <dbReference type="SAM" id="Phobius"/>
    </source>
</evidence>
<sequence>MRMVLELVCVWFAKLFSYCLHIRLHIIQCLLILLILFLDENKMLTILQCSKMLDDYKPLVITKFKLGSIIYKNVPFYFYGLFNSSEFLTTASMFNRQLIVKLLFSLVLKGIVRLIKDFQSLNFLLIIREQGYVQCRILQTAR</sequence>
<proteinExistence type="predicted"/>